<dbReference type="GO" id="GO:0000055">
    <property type="term" value="P:ribosomal large subunit export from nucleus"/>
    <property type="evidence" value="ECO:0007669"/>
    <property type="project" value="TreeGrafter"/>
</dbReference>
<feature type="compositionally biased region" description="Basic and acidic residues" evidence="3">
    <location>
        <begin position="743"/>
        <end position="781"/>
    </location>
</feature>
<feature type="compositionally biased region" description="Acidic residues" evidence="3">
    <location>
        <begin position="923"/>
        <end position="941"/>
    </location>
</feature>
<keyword evidence="2" id="KW-0067">ATP-binding</keyword>
<dbReference type="GO" id="GO:0000027">
    <property type="term" value="P:ribosomal large subunit assembly"/>
    <property type="evidence" value="ECO:0007669"/>
    <property type="project" value="TreeGrafter"/>
</dbReference>
<feature type="compositionally biased region" description="Basic and acidic residues" evidence="3">
    <location>
        <begin position="944"/>
        <end position="965"/>
    </location>
</feature>
<evidence type="ECO:0000313" key="4">
    <source>
        <dbReference type="EMBL" id="CAH2216705.1"/>
    </source>
</evidence>
<dbReference type="OrthoDB" id="422220at2759"/>
<dbReference type="GO" id="GO:0030687">
    <property type="term" value="C:preribosome, large subunit precursor"/>
    <property type="evidence" value="ECO:0007669"/>
    <property type="project" value="TreeGrafter"/>
</dbReference>
<feature type="compositionally biased region" description="Acidic residues" evidence="3">
    <location>
        <begin position="797"/>
        <end position="810"/>
    </location>
</feature>
<protein>
    <submittedName>
        <fullName evidence="4">Jg26033 protein</fullName>
    </submittedName>
</protein>
<feature type="compositionally biased region" description="Gly residues" evidence="3">
    <location>
        <begin position="727"/>
        <end position="742"/>
    </location>
</feature>
<feature type="non-terminal residue" evidence="4">
    <location>
        <position position="1"/>
    </location>
</feature>
<feature type="compositionally biased region" description="Basic and acidic residues" evidence="3">
    <location>
        <begin position="1035"/>
        <end position="1044"/>
    </location>
</feature>
<dbReference type="PANTHER" id="PTHR48103:SF2">
    <property type="entry name" value="MIDASIN"/>
    <property type="match status" value="1"/>
</dbReference>
<feature type="compositionally biased region" description="Basic and acidic residues" evidence="3">
    <location>
        <begin position="986"/>
        <end position="1021"/>
    </location>
</feature>
<sequence>MLMFLDELISILWNTYNYYAQFSTQIAAQIKEKRAPIEKKLKDFVKICTWDRDLSYWSVKDTVEKAHKALHKHTKEFEKVLKESVANSLVDNTSEVGADHVGIWDRPKRATSANAPTGGAYMIDPQIHIVLARNIKKYVDQTEQPCPIISEGSLLSKIPSLLNKAKTLCKDTITNTGYPSLVQALDDFVTLVIETSAHLGSLEVDSTATKEKQTSQAKNFVQQKRKALADLFKYLTKMGLNYRTGLVIISASEELYDFTIPPVDWDAAMNYLKSRRCDPTLALLWSGCEKYFQKNIARHRLFSTALHTPHSDLGMQNIERCKGFAAQLLKITNIQKKSISKYTRYICELRNVTTNLANALDADISGTNISTIQDKIDILIECYARTSIMLDQLSIVLKSVPEDTMSAESVPEFDIVLSDSLVPRCLLNSDRWSELYKKIKAIISVVDKQKAALHKLANATPKQIGDVKDLPNVSQAHIDVTHNAIKNLNIVIENSEAILQEYQFKFRTTITEDLNSQHPVLKCVKNLIQYLNNTTKELDKLDEINDQDMSENSSATIIAQTEDIVATMLLTIQSLYKKHLPLDKSLDNLDVLNEIDKIIDGTNNEKEESKEILEDKHLKELLQEKLSIDSKLLQLDILINKIRNLLCHFVQYIATRNETENIKNAVMRLVPILEQTVLFVQYFLSQKVAVHRVSCKMLSVLLKIFSDLATKGFCKPGDLDMEEGEGDGGPGKLSSGMGLGEGEGQKDVSERIENQDQLEDAHRPGEEKNQEDRDCKEEEKGVNMTDDFDSHLQDVEKESEELDKDDENDDADKQMGDTDNAAEKLDQQIWGSEDEDDLEEESGKNEKEERGKGESTGEKEMAAKEEEQGQDDGTDGKEKQKKKDVNEMKEPEIDDDHIDPYHGNQQQLPEPEDFELPDNMNMDGDEGNDDKDGETETENPFEIDAMKEAIPEEEEKSKEKDEKNNKNGLEVSSDEEDGEGNEDVTDDHNKQDIEDKEGNEGENDKDIPNEEKDDTDAKLDSDNLDTENPEPETLEESKTEEENMQKNPDSINEEEKTQEKEHEANPQANPSNSDPTAEDRVENAEMERGTNDNVETNTEQAKDEEAEPFEQAQEQVGEDIQSTGMSELDKSDKGHRGNKDATRAETSQDKEQKRFENKPGKTDQERTLGDVNERKHKKAHTLNVEKEDAENEGGEGDERPENEADAYQHVKQAKKDDLQVVDAATKEQADQQPTLQQDDEEGDKLKEDEDVAMDVDDEDIQ</sequence>
<dbReference type="PANTHER" id="PTHR48103">
    <property type="entry name" value="MIDASIN-RELATED"/>
    <property type="match status" value="1"/>
</dbReference>
<dbReference type="Proteomes" id="UP000838756">
    <property type="component" value="Unassembled WGS sequence"/>
</dbReference>
<evidence type="ECO:0000256" key="2">
    <source>
        <dbReference type="ARBA" id="ARBA00022840"/>
    </source>
</evidence>
<feature type="compositionally biased region" description="Basic and acidic residues" evidence="3">
    <location>
        <begin position="1127"/>
        <end position="1173"/>
    </location>
</feature>
<feature type="compositionally biased region" description="Basic and acidic residues" evidence="3">
    <location>
        <begin position="1077"/>
        <end position="1090"/>
    </location>
</feature>
<accession>A0A8S4QPN1</accession>
<feature type="compositionally biased region" description="Acidic residues" evidence="3">
    <location>
        <begin position="972"/>
        <end position="985"/>
    </location>
</feature>
<dbReference type="GO" id="GO:0005524">
    <property type="term" value="F:ATP binding"/>
    <property type="evidence" value="ECO:0007669"/>
    <property type="project" value="UniProtKB-KW"/>
</dbReference>
<feature type="compositionally biased region" description="Acidic residues" evidence="3">
    <location>
        <begin position="1022"/>
        <end position="1034"/>
    </location>
</feature>
<keyword evidence="5" id="KW-1185">Reference proteome</keyword>
<feature type="compositionally biased region" description="Basic and acidic residues" evidence="3">
    <location>
        <begin position="811"/>
        <end position="826"/>
    </location>
</feature>
<keyword evidence="1" id="KW-0547">Nucleotide-binding</keyword>
<comment type="caution">
    <text evidence="4">The sequence shown here is derived from an EMBL/GenBank/DDBJ whole genome shotgun (WGS) entry which is preliminary data.</text>
</comment>
<feature type="compositionally biased region" description="Acidic residues" evidence="3">
    <location>
        <begin position="1237"/>
        <end position="1261"/>
    </location>
</feature>
<feature type="compositionally biased region" description="Basic and acidic residues" evidence="3">
    <location>
        <begin position="1053"/>
        <end position="1064"/>
    </location>
</feature>
<proteinExistence type="predicted"/>
<organism evidence="4 5">
    <name type="scientific">Pararge aegeria aegeria</name>
    <dbReference type="NCBI Taxonomy" id="348720"/>
    <lineage>
        <taxon>Eukaryota</taxon>
        <taxon>Metazoa</taxon>
        <taxon>Ecdysozoa</taxon>
        <taxon>Arthropoda</taxon>
        <taxon>Hexapoda</taxon>
        <taxon>Insecta</taxon>
        <taxon>Pterygota</taxon>
        <taxon>Neoptera</taxon>
        <taxon>Endopterygota</taxon>
        <taxon>Lepidoptera</taxon>
        <taxon>Glossata</taxon>
        <taxon>Ditrysia</taxon>
        <taxon>Papilionoidea</taxon>
        <taxon>Nymphalidae</taxon>
        <taxon>Satyrinae</taxon>
        <taxon>Satyrini</taxon>
        <taxon>Parargina</taxon>
        <taxon>Pararge</taxon>
    </lineage>
</organism>
<dbReference type="GO" id="GO:0005634">
    <property type="term" value="C:nucleus"/>
    <property type="evidence" value="ECO:0007669"/>
    <property type="project" value="TreeGrafter"/>
</dbReference>
<evidence type="ECO:0000256" key="1">
    <source>
        <dbReference type="ARBA" id="ARBA00022741"/>
    </source>
</evidence>
<feature type="compositionally biased region" description="Basic and acidic residues" evidence="3">
    <location>
        <begin position="1196"/>
        <end position="1229"/>
    </location>
</feature>
<feature type="region of interest" description="Disordered" evidence="3">
    <location>
        <begin position="719"/>
        <end position="1261"/>
    </location>
</feature>
<dbReference type="EMBL" id="CAKXAJ010016452">
    <property type="protein sequence ID" value="CAH2216705.1"/>
    <property type="molecule type" value="Genomic_DNA"/>
</dbReference>
<evidence type="ECO:0000256" key="3">
    <source>
        <dbReference type="SAM" id="MobiDB-lite"/>
    </source>
</evidence>
<feature type="compositionally biased region" description="Polar residues" evidence="3">
    <location>
        <begin position="1066"/>
        <end position="1075"/>
    </location>
</feature>
<dbReference type="AlphaFoldDB" id="A0A8S4QPN1"/>
<feature type="compositionally biased region" description="Basic and acidic residues" evidence="3">
    <location>
        <begin position="841"/>
        <end position="867"/>
    </location>
</feature>
<name>A0A8S4QPN1_9NEOP</name>
<evidence type="ECO:0000313" key="5">
    <source>
        <dbReference type="Proteomes" id="UP000838756"/>
    </source>
</evidence>
<feature type="compositionally biased region" description="Basic and acidic residues" evidence="3">
    <location>
        <begin position="874"/>
        <end position="891"/>
    </location>
</feature>
<gene>
    <name evidence="4" type="primary">jg26033</name>
    <name evidence="4" type="ORF">PAEG_LOCUS4671</name>
</gene>
<reference evidence="4" key="1">
    <citation type="submission" date="2022-03" db="EMBL/GenBank/DDBJ databases">
        <authorList>
            <person name="Lindestad O."/>
        </authorList>
    </citation>
    <scope>NUCLEOTIDE SEQUENCE</scope>
</reference>